<organism evidence="3 4">
    <name type="scientific">Pseudomonas brassicacearum</name>
    <dbReference type="NCBI Taxonomy" id="930166"/>
    <lineage>
        <taxon>Bacteria</taxon>
        <taxon>Pseudomonadati</taxon>
        <taxon>Pseudomonadota</taxon>
        <taxon>Gammaproteobacteria</taxon>
        <taxon>Pseudomonadales</taxon>
        <taxon>Pseudomonadaceae</taxon>
        <taxon>Pseudomonas</taxon>
    </lineage>
</organism>
<feature type="coiled-coil region" evidence="1">
    <location>
        <begin position="137"/>
        <end position="164"/>
    </location>
</feature>
<feature type="transmembrane region" description="Helical" evidence="2">
    <location>
        <begin position="97"/>
        <end position="117"/>
    </location>
</feature>
<evidence type="ECO:0000256" key="1">
    <source>
        <dbReference type="SAM" id="Coils"/>
    </source>
</evidence>
<evidence type="ECO:0000313" key="4">
    <source>
        <dbReference type="Proteomes" id="UP000284684"/>
    </source>
</evidence>
<dbReference type="AlphaFoldDB" id="A0A423GU06"/>
<comment type="caution">
    <text evidence="3">The sequence shown here is derived from an EMBL/GenBank/DDBJ whole genome shotgun (WGS) entry which is preliminary data.</text>
</comment>
<gene>
    <name evidence="3" type="ORF">BK658_09250</name>
</gene>
<proteinExistence type="predicted"/>
<evidence type="ECO:0000313" key="3">
    <source>
        <dbReference type="EMBL" id="RON00701.1"/>
    </source>
</evidence>
<keyword evidence="1" id="KW-0175">Coiled coil</keyword>
<keyword evidence="2" id="KW-0812">Transmembrane</keyword>
<evidence type="ECO:0000256" key="2">
    <source>
        <dbReference type="SAM" id="Phobius"/>
    </source>
</evidence>
<keyword evidence="2" id="KW-1133">Transmembrane helix</keyword>
<name>A0A423GU06_9PSED</name>
<dbReference type="Pfam" id="PF19911">
    <property type="entry name" value="DUF6384"/>
    <property type="match status" value="1"/>
</dbReference>
<keyword evidence="2" id="KW-0472">Membrane</keyword>
<dbReference type="Proteomes" id="UP000284684">
    <property type="component" value="Unassembled WGS sequence"/>
</dbReference>
<sequence length="370" mass="42092">MSSIPLSEQLGAMAFVDELRQQQKQVQEHLDLPRRRAEIAEHIRIYYLSNDIAFDDDLIEQGVRQVFAHRLMFEAPQLKAFDAWLVKTLTLRSKTPFWNQIILMTVVAVVAGAFLMIQRHGPPLYSEDKIREVAHAATEVRNERADLYKEVDKQRRALEDLQKSNAKQPDAYVSQLLQRAKNAIPVGDVRTDIGASEPVRPDNLDVIEAQLNALQAEKYAIKKSLGIAETDMKYAGGILDIRQKVKQMLQDPRRAAAIAQFSDLDGRLAELDQQLEHVDSLASHLEASSTYQELSGDLWPDKDLLKLQSERAYVLKTRLASKSIPDEIREELDRSMQEIDAELKKGDSDAAERKISHLNKRLKAAGYWSR</sequence>
<protein>
    <submittedName>
        <fullName evidence="3">Uncharacterized protein</fullName>
    </submittedName>
</protein>
<dbReference type="InterPro" id="IPR045964">
    <property type="entry name" value="DUF6384"/>
</dbReference>
<dbReference type="RefSeq" id="WP_123582116.1">
    <property type="nucleotide sequence ID" value="NZ_MOBI01000010.1"/>
</dbReference>
<accession>A0A423GU06</accession>
<dbReference type="EMBL" id="MOBI01000010">
    <property type="protein sequence ID" value="RON00701.1"/>
    <property type="molecule type" value="Genomic_DNA"/>
</dbReference>
<reference evidence="3 4" key="1">
    <citation type="submission" date="2016-10" db="EMBL/GenBank/DDBJ databases">
        <title>Comparative genome analysis of multiple Pseudomonas spp. focuses on biocontrol and plant growth promoting traits.</title>
        <authorList>
            <person name="Tao X.-Y."/>
            <person name="Taylor C.G."/>
        </authorList>
    </citation>
    <scope>NUCLEOTIDE SEQUENCE [LARGE SCALE GENOMIC DNA]</scope>
    <source>
        <strain evidence="3 4">37D10</strain>
    </source>
</reference>